<evidence type="ECO:0000313" key="5">
    <source>
        <dbReference type="EMBL" id="SMR69266.1"/>
    </source>
</evidence>
<dbReference type="PROSITE" id="PS01117">
    <property type="entry name" value="HTH_MARR_1"/>
    <property type="match status" value="1"/>
</dbReference>
<dbReference type="SUPFAM" id="SSF46785">
    <property type="entry name" value="Winged helix' DNA-binding domain"/>
    <property type="match status" value="1"/>
</dbReference>
<dbReference type="GO" id="GO:0003677">
    <property type="term" value="F:DNA binding"/>
    <property type="evidence" value="ECO:0007669"/>
    <property type="project" value="UniProtKB-KW"/>
</dbReference>
<dbReference type="PANTHER" id="PTHR33164:SF43">
    <property type="entry name" value="HTH-TYPE TRANSCRIPTIONAL REPRESSOR YETL"/>
    <property type="match status" value="1"/>
</dbReference>
<dbReference type="InterPro" id="IPR039422">
    <property type="entry name" value="MarR/SlyA-like"/>
</dbReference>
<dbReference type="InterPro" id="IPR000835">
    <property type="entry name" value="HTH_MarR-typ"/>
</dbReference>
<name>A0ABY1RW25_9GAMM</name>
<evidence type="ECO:0000313" key="6">
    <source>
        <dbReference type="Proteomes" id="UP001159257"/>
    </source>
</evidence>
<keyword evidence="3" id="KW-0804">Transcription</keyword>
<dbReference type="InterPro" id="IPR023187">
    <property type="entry name" value="Tscrpt_reg_MarR-type_CS"/>
</dbReference>
<keyword evidence="1" id="KW-0805">Transcription regulation</keyword>
<dbReference type="InterPro" id="IPR036390">
    <property type="entry name" value="WH_DNA-bd_sf"/>
</dbReference>
<organism evidence="5 6">
    <name type="scientific">Marinobacterium sediminicola</name>
    <dbReference type="NCBI Taxonomy" id="518898"/>
    <lineage>
        <taxon>Bacteria</taxon>
        <taxon>Pseudomonadati</taxon>
        <taxon>Pseudomonadota</taxon>
        <taxon>Gammaproteobacteria</taxon>
        <taxon>Oceanospirillales</taxon>
        <taxon>Oceanospirillaceae</taxon>
        <taxon>Marinobacterium</taxon>
    </lineage>
</organism>
<protein>
    <submittedName>
        <fullName evidence="5">DNA-binding transcriptional regulator, MarR family</fullName>
    </submittedName>
</protein>
<sequence length="135" mass="15049">MQFDDCLFFHLTTAARHASRYWKQSVCEFGITGVQAMVLNVLQEQDEITSACLGKKTCLDSATLSGVLDRLERDGLLQRKPCQDDGRAIRVLLTDSGRALAAQLYQRMVEANNAYRARLSDEELAQLQALLKALG</sequence>
<keyword evidence="2 5" id="KW-0238">DNA-binding</keyword>
<evidence type="ECO:0000256" key="2">
    <source>
        <dbReference type="ARBA" id="ARBA00023125"/>
    </source>
</evidence>
<dbReference type="InterPro" id="IPR036388">
    <property type="entry name" value="WH-like_DNA-bd_sf"/>
</dbReference>
<gene>
    <name evidence="5" type="ORF">SAMN04487964_101196</name>
</gene>
<reference evidence="5 6" key="1">
    <citation type="submission" date="2017-05" db="EMBL/GenBank/DDBJ databases">
        <authorList>
            <person name="Varghese N."/>
            <person name="Submissions S."/>
        </authorList>
    </citation>
    <scope>NUCLEOTIDE SEQUENCE [LARGE SCALE GENOMIC DNA]</scope>
    <source>
        <strain evidence="5 6">CGMCC 1.7287</strain>
    </source>
</reference>
<proteinExistence type="predicted"/>
<dbReference type="PANTHER" id="PTHR33164">
    <property type="entry name" value="TRANSCRIPTIONAL REGULATOR, MARR FAMILY"/>
    <property type="match status" value="1"/>
</dbReference>
<dbReference type="Proteomes" id="UP001159257">
    <property type="component" value="Unassembled WGS sequence"/>
</dbReference>
<dbReference type="PRINTS" id="PR00598">
    <property type="entry name" value="HTHMARR"/>
</dbReference>
<keyword evidence="6" id="KW-1185">Reference proteome</keyword>
<evidence type="ECO:0000259" key="4">
    <source>
        <dbReference type="PROSITE" id="PS50995"/>
    </source>
</evidence>
<comment type="caution">
    <text evidence="5">The sequence shown here is derived from an EMBL/GenBank/DDBJ whole genome shotgun (WGS) entry which is preliminary data.</text>
</comment>
<accession>A0ABY1RW25</accession>
<dbReference type="Pfam" id="PF01047">
    <property type="entry name" value="MarR"/>
    <property type="match status" value="1"/>
</dbReference>
<dbReference type="SMART" id="SM00347">
    <property type="entry name" value="HTH_MARR"/>
    <property type="match status" value="1"/>
</dbReference>
<dbReference type="EMBL" id="FXWV01000001">
    <property type="protein sequence ID" value="SMR69266.1"/>
    <property type="molecule type" value="Genomic_DNA"/>
</dbReference>
<feature type="domain" description="HTH marR-type" evidence="4">
    <location>
        <begin position="4"/>
        <end position="135"/>
    </location>
</feature>
<dbReference type="RefSeq" id="WP_239042041.1">
    <property type="nucleotide sequence ID" value="NZ_BAAAEY010000002.1"/>
</dbReference>
<evidence type="ECO:0000256" key="1">
    <source>
        <dbReference type="ARBA" id="ARBA00023015"/>
    </source>
</evidence>
<dbReference type="PROSITE" id="PS50995">
    <property type="entry name" value="HTH_MARR_2"/>
    <property type="match status" value="1"/>
</dbReference>
<dbReference type="Gene3D" id="1.10.10.10">
    <property type="entry name" value="Winged helix-like DNA-binding domain superfamily/Winged helix DNA-binding domain"/>
    <property type="match status" value="1"/>
</dbReference>
<evidence type="ECO:0000256" key="3">
    <source>
        <dbReference type="ARBA" id="ARBA00023163"/>
    </source>
</evidence>